<keyword evidence="1" id="KW-0732">Signal</keyword>
<evidence type="ECO:0000313" key="2">
    <source>
        <dbReference type="Ensembl" id="ENSCCRP00000143404.1"/>
    </source>
</evidence>
<dbReference type="Ensembl" id="ENSCCRT00000133735.1">
    <property type="protein sequence ID" value="ENSCCRP00000143404.1"/>
    <property type="gene ID" value="ENSCCRG00000035335.2"/>
</dbReference>
<reference evidence="2" key="1">
    <citation type="submission" date="2025-08" db="UniProtKB">
        <authorList>
            <consortium name="Ensembl"/>
        </authorList>
    </citation>
    <scope>IDENTIFICATION</scope>
</reference>
<accession>A0A9J8AE97</accession>
<evidence type="ECO:0000256" key="1">
    <source>
        <dbReference type="SAM" id="SignalP"/>
    </source>
</evidence>
<sequence length="235" mass="27371">MFYFCLYSCFARALALHITTKRIPMLQQLRVGLERYDLIKVMQKKPQECHDLFVIGYDDKVCRNSVLSVLGFFFFLYCHKLQMLKYIFMLFLFGVKVDSHYILSHLAPEMSPIGSIKQVKESKIMEFFQDFLLELEDTQPEDAAAGENLSVPKIMQWMTGQAHTHLLVSEREKFNIVFKFDHCCLQHMPNHTVCYPIVSACTNTITFPVVHMVDYESFKTLMQTAVTYGASFDRV</sequence>
<protein>
    <recommendedName>
        <fullName evidence="4">HECT domain-containing protein</fullName>
    </recommendedName>
</protein>
<dbReference type="AlphaFoldDB" id="A0A9J8AE97"/>
<dbReference type="Proteomes" id="UP001108240">
    <property type="component" value="Unplaced"/>
</dbReference>
<dbReference type="GeneTree" id="ENSGT00970000193647"/>
<name>A0A9J8AE97_CYPCA</name>
<reference evidence="2" key="2">
    <citation type="submission" date="2025-09" db="UniProtKB">
        <authorList>
            <consortium name="Ensembl"/>
        </authorList>
    </citation>
    <scope>IDENTIFICATION</scope>
</reference>
<proteinExistence type="predicted"/>
<organism evidence="2 3">
    <name type="scientific">Cyprinus carpio carpio</name>
    <dbReference type="NCBI Taxonomy" id="630221"/>
    <lineage>
        <taxon>Eukaryota</taxon>
        <taxon>Metazoa</taxon>
        <taxon>Chordata</taxon>
        <taxon>Craniata</taxon>
        <taxon>Vertebrata</taxon>
        <taxon>Euteleostomi</taxon>
        <taxon>Actinopterygii</taxon>
        <taxon>Neopterygii</taxon>
        <taxon>Teleostei</taxon>
        <taxon>Ostariophysi</taxon>
        <taxon>Cypriniformes</taxon>
        <taxon>Cyprinidae</taxon>
        <taxon>Cyprininae</taxon>
        <taxon>Cyprinus</taxon>
    </lineage>
</organism>
<keyword evidence="3" id="KW-1185">Reference proteome</keyword>
<evidence type="ECO:0008006" key="4">
    <source>
        <dbReference type="Google" id="ProtNLM"/>
    </source>
</evidence>
<feature type="signal peptide" evidence="1">
    <location>
        <begin position="1"/>
        <end position="15"/>
    </location>
</feature>
<feature type="chain" id="PRO_5039896812" description="HECT domain-containing protein" evidence="1">
    <location>
        <begin position="16"/>
        <end position="235"/>
    </location>
</feature>
<evidence type="ECO:0000313" key="3">
    <source>
        <dbReference type="Proteomes" id="UP001108240"/>
    </source>
</evidence>